<evidence type="ECO:0000313" key="2">
    <source>
        <dbReference type="Proteomes" id="UP001152759"/>
    </source>
</evidence>
<accession>A0A9P0CEU4</accession>
<keyword evidence="2" id="KW-1185">Reference proteome</keyword>
<dbReference type="EMBL" id="OU963868">
    <property type="protein sequence ID" value="CAH0775800.1"/>
    <property type="molecule type" value="Genomic_DNA"/>
</dbReference>
<sequence>MNPSVIFDGRVIYESQPLFPLVGLLYCLESKELFYCHFIFTPEVVYRSLEIDLYPGKEGTYNKRREERVRCTNFPAGEYGELNYACKLLVLDLWSSVTWCR</sequence>
<reference evidence="1" key="1">
    <citation type="submission" date="2021-12" db="EMBL/GenBank/DDBJ databases">
        <authorList>
            <person name="King R."/>
        </authorList>
    </citation>
    <scope>NUCLEOTIDE SEQUENCE</scope>
</reference>
<name>A0A9P0CEU4_BEMTA</name>
<dbReference type="KEGG" id="btab:109044114"/>
<proteinExistence type="predicted"/>
<evidence type="ECO:0000313" key="1">
    <source>
        <dbReference type="EMBL" id="CAH0775800.1"/>
    </source>
</evidence>
<dbReference type="AlphaFoldDB" id="A0A9P0CEU4"/>
<gene>
    <name evidence="1" type="ORF">BEMITA_LOCUS11970</name>
</gene>
<protein>
    <submittedName>
        <fullName evidence="1">Uncharacterized protein</fullName>
    </submittedName>
</protein>
<dbReference type="Proteomes" id="UP001152759">
    <property type="component" value="Chromosome 7"/>
</dbReference>
<organism evidence="1 2">
    <name type="scientific">Bemisia tabaci</name>
    <name type="common">Sweetpotato whitefly</name>
    <name type="synonym">Aleurodes tabaci</name>
    <dbReference type="NCBI Taxonomy" id="7038"/>
    <lineage>
        <taxon>Eukaryota</taxon>
        <taxon>Metazoa</taxon>
        <taxon>Ecdysozoa</taxon>
        <taxon>Arthropoda</taxon>
        <taxon>Hexapoda</taxon>
        <taxon>Insecta</taxon>
        <taxon>Pterygota</taxon>
        <taxon>Neoptera</taxon>
        <taxon>Paraneoptera</taxon>
        <taxon>Hemiptera</taxon>
        <taxon>Sternorrhyncha</taxon>
        <taxon>Aleyrodoidea</taxon>
        <taxon>Aleyrodidae</taxon>
        <taxon>Aleyrodinae</taxon>
        <taxon>Bemisia</taxon>
    </lineage>
</organism>